<sequence length="72" mass="7523">MIWGRSILDARRGHIRQTRDGVPRTLTTSDTRVGIAICGALLVADLAAQGDFAKCSACVAIADAEPTGPNVT</sequence>
<gene>
    <name evidence="1" type="ORF">GPZ80_06350</name>
</gene>
<proteinExistence type="predicted"/>
<name>A0ABR7L279_9PSEU</name>
<keyword evidence="2" id="KW-1185">Reference proteome</keyword>
<evidence type="ECO:0000313" key="1">
    <source>
        <dbReference type="EMBL" id="MBC6446795.1"/>
    </source>
</evidence>
<dbReference type="RefSeq" id="WP_187219074.1">
    <property type="nucleotide sequence ID" value="NZ_JABVED010000003.1"/>
</dbReference>
<protein>
    <submittedName>
        <fullName evidence="1">Uncharacterized protein</fullName>
    </submittedName>
</protein>
<organism evidence="1 2">
    <name type="scientific">Actinokineospora xionganensis</name>
    <dbReference type="NCBI Taxonomy" id="2684470"/>
    <lineage>
        <taxon>Bacteria</taxon>
        <taxon>Bacillati</taxon>
        <taxon>Actinomycetota</taxon>
        <taxon>Actinomycetes</taxon>
        <taxon>Pseudonocardiales</taxon>
        <taxon>Pseudonocardiaceae</taxon>
        <taxon>Actinokineospora</taxon>
    </lineage>
</organism>
<dbReference type="Proteomes" id="UP000734823">
    <property type="component" value="Unassembled WGS sequence"/>
</dbReference>
<comment type="caution">
    <text evidence="1">The sequence shown here is derived from an EMBL/GenBank/DDBJ whole genome shotgun (WGS) entry which is preliminary data.</text>
</comment>
<accession>A0ABR7L279</accession>
<reference evidence="1 2" key="1">
    <citation type="submission" date="2020-06" db="EMBL/GenBank/DDBJ databases">
        <title>Actinokineospora xiongansis sp. nov., isolated from soil of Baiyangdian.</title>
        <authorList>
            <person name="Zhang X."/>
        </authorList>
    </citation>
    <scope>NUCLEOTIDE SEQUENCE [LARGE SCALE GENOMIC DNA]</scope>
    <source>
        <strain evidence="1 2">HBU206404</strain>
    </source>
</reference>
<evidence type="ECO:0000313" key="2">
    <source>
        <dbReference type="Proteomes" id="UP000734823"/>
    </source>
</evidence>
<dbReference type="EMBL" id="JABVED010000003">
    <property type="protein sequence ID" value="MBC6446795.1"/>
    <property type="molecule type" value="Genomic_DNA"/>
</dbReference>